<organism evidence="2 3">
    <name type="scientific">Bacteriovorax antarcticus</name>
    <dbReference type="NCBI Taxonomy" id="3088717"/>
    <lineage>
        <taxon>Bacteria</taxon>
        <taxon>Pseudomonadati</taxon>
        <taxon>Bdellovibrionota</taxon>
        <taxon>Bacteriovoracia</taxon>
        <taxon>Bacteriovoracales</taxon>
        <taxon>Bacteriovoracaceae</taxon>
        <taxon>Bacteriovorax</taxon>
    </lineage>
</organism>
<keyword evidence="1" id="KW-0732">Signal</keyword>
<feature type="chain" id="PRO_5046080033" evidence="1">
    <location>
        <begin position="19"/>
        <end position="378"/>
    </location>
</feature>
<dbReference type="Proteomes" id="UP001302274">
    <property type="component" value="Unassembled WGS sequence"/>
</dbReference>
<dbReference type="EMBL" id="JAYGJQ010000001">
    <property type="protein sequence ID" value="MEA9355380.1"/>
    <property type="molecule type" value="Genomic_DNA"/>
</dbReference>
<evidence type="ECO:0000313" key="2">
    <source>
        <dbReference type="EMBL" id="MEA9355380.1"/>
    </source>
</evidence>
<dbReference type="SUPFAM" id="SSF55486">
    <property type="entry name" value="Metalloproteases ('zincins'), catalytic domain"/>
    <property type="match status" value="1"/>
</dbReference>
<accession>A0ABU5VUS8</accession>
<dbReference type="RefSeq" id="WP_323574886.1">
    <property type="nucleotide sequence ID" value="NZ_JAYGJQ010000001.1"/>
</dbReference>
<reference evidence="2 3" key="1">
    <citation type="submission" date="2023-11" db="EMBL/GenBank/DDBJ databases">
        <title>A Novel Polar Bacteriovorax (B. antarcticus) Isolated from the Biocrust in Antarctica.</title>
        <authorList>
            <person name="Mun W."/>
            <person name="Choi S.Y."/>
            <person name="Mitchell R.J."/>
        </authorList>
    </citation>
    <scope>NUCLEOTIDE SEQUENCE [LARGE SCALE GENOMIC DNA]</scope>
    <source>
        <strain evidence="2 3">PP10</strain>
    </source>
</reference>
<proteinExistence type="predicted"/>
<name>A0ABU5VUS8_9BACT</name>
<sequence length="378" mass="42421">MKYLSSILIGFYLTSAGAASFCTNYELPNNYLKMKSETEKSIDAFANNKVIAAQADGILSKLITAKSPFVTSWYAKGNFKGKSEEDVAKSWRQYFARSFLLMKYPQGDAKIDAEIEKLVDGLLQSNFNKSFKDQMNKNFSTAKILAVQTINEMNLPQNKVIIAKINSIKLYWPEHLKTARNKAIPLDLIDWGIAYDPLSNEINIGLNSLSYSNDETIMAVFAHEIGHAFDPCRWGAFFEGPWPFEKVGQCLRSSSSVGAKKRDDSKLEAFGKAGKLTPELVAALKANPTCNKQAYPPKGIQADQLPETFADWFSAEVISHYKELDISKLRPDLCDESTLVEGSSYPTNRLRQEKIYYSQPKLKSLLKDSTENSYCALK</sequence>
<feature type="signal peptide" evidence="1">
    <location>
        <begin position="1"/>
        <end position="18"/>
    </location>
</feature>
<comment type="caution">
    <text evidence="2">The sequence shown here is derived from an EMBL/GenBank/DDBJ whole genome shotgun (WGS) entry which is preliminary data.</text>
</comment>
<gene>
    <name evidence="2" type="ORF">SHI21_04175</name>
</gene>
<keyword evidence="3" id="KW-1185">Reference proteome</keyword>
<evidence type="ECO:0000256" key="1">
    <source>
        <dbReference type="SAM" id="SignalP"/>
    </source>
</evidence>
<protein>
    <submittedName>
        <fullName evidence="2">Uncharacterized protein</fullName>
    </submittedName>
</protein>
<evidence type="ECO:0000313" key="3">
    <source>
        <dbReference type="Proteomes" id="UP001302274"/>
    </source>
</evidence>